<protein>
    <recommendedName>
        <fullName evidence="1">RNA helicase</fullName>
        <ecNumber evidence="1">3.6.4.13</ecNumber>
    </recommendedName>
</protein>
<dbReference type="GO" id="GO:0003723">
    <property type="term" value="F:RNA binding"/>
    <property type="evidence" value="ECO:0007669"/>
    <property type="project" value="TreeGrafter"/>
</dbReference>
<proteinExistence type="predicted"/>
<name>A0A4Y7JEQ3_PAPSO</name>
<evidence type="ECO:0000256" key="8">
    <source>
        <dbReference type="SAM" id="MobiDB-lite"/>
    </source>
</evidence>
<feature type="domain" description="Helicase ATP-binding" evidence="9">
    <location>
        <begin position="279"/>
        <end position="402"/>
    </location>
</feature>
<dbReference type="InterPro" id="IPR014001">
    <property type="entry name" value="Helicase_ATP-bd"/>
</dbReference>
<keyword evidence="4" id="KW-0378">Hydrolase</keyword>
<feature type="region of interest" description="Disordered" evidence="8">
    <location>
        <begin position="1"/>
        <end position="43"/>
    </location>
</feature>
<keyword evidence="6" id="KW-0067">ATP-binding</keyword>
<dbReference type="InterPro" id="IPR027417">
    <property type="entry name" value="P-loop_NTPase"/>
</dbReference>
<keyword evidence="11" id="KW-1185">Reference proteome</keyword>
<dbReference type="Proteomes" id="UP000316621">
    <property type="component" value="Chromosome 4"/>
</dbReference>
<dbReference type="PROSITE" id="PS51192">
    <property type="entry name" value="HELICASE_ATP_BIND_1"/>
    <property type="match status" value="1"/>
</dbReference>
<dbReference type="EC" id="3.6.4.13" evidence="1"/>
<dbReference type="Gene3D" id="3.40.50.300">
    <property type="entry name" value="P-loop containing nucleotide triphosphate hydrolases"/>
    <property type="match status" value="1"/>
</dbReference>
<dbReference type="GO" id="GO:0016787">
    <property type="term" value="F:hydrolase activity"/>
    <property type="evidence" value="ECO:0007669"/>
    <property type="project" value="UniProtKB-KW"/>
</dbReference>
<dbReference type="FunFam" id="3.40.50.300:FF:000615">
    <property type="entry name" value="pre-mRNA-splicing factor ATP-dependent RNA helicase DEAH7"/>
    <property type="match status" value="1"/>
</dbReference>
<evidence type="ECO:0000256" key="4">
    <source>
        <dbReference type="ARBA" id="ARBA00022801"/>
    </source>
</evidence>
<dbReference type="STRING" id="3469.A0A4Y7JEQ3"/>
<dbReference type="Gramene" id="RZC59297">
    <property type="protein sequence ID" value="RZC59297"/>
    <property type="gene ID" value="C5167_006599"/>
</dbReference>
<dbReference type="PANTHER" id="PTHR18934:SF91">
    <property type="entry name" value="PRE-MRNA-SPLICING FACTOR ATP-DEPENDENT RNA HELICASE PRP16"/>
    <property type="match status" value="1"/>
</dbReference>
<evidence type="ECO:0000256" key="7">
    <source>
        <dbReference type="ARBA" id="ARBA00047984"/>
    </source>
</evidence>
<comment type="catalytic activity">
    <reaction evidence="7">
        <text>ATP + H2O = ADP + phosphate + H(+)</text>
        <dbReference type="Rhea" id="RHEA:13065"/>
        <dbReference type="ChEBI" id="CHEBI:15377"/>
        <dbReference type="ChEBI" id="CHEBI:15378"/>
        <dbReference type="ChEBI" id="CHEBI:30616"/>
        <dbReference type="ChEBI" id="CHEBI:43474"/>
        <dbReference type="ChEBI" id="CHEBI:456216"/>
        <dbReference type="EC" id="3.6.4.13"/>
    </reaction>
</comment>
<dbReference type="SUPFAM" id="SSF52540">
    <property type="entry name" value="P-loop containing nucleoside triphosphate hydrolases"/>
    <property type="match status" value="1"/>
</dbReference>
<keyword evidence="5" id="KW-0347">Helicase</keyword>
<dbReference type="GO" id="GO:0005524">
    <property type="term" value="F:ATP binding"/>
    <property type="evidence" value="ECO:0007669"/>
    <property type="project" value="UniProtKB-KW"/>
</dbReference>
<evidence type="ECO:0000256" key="2">
    <source>
        <dbReference type="ARBA" id="ARBA00022664"/>
    </source>
</evidence>
<gene>
    <name evidence="10" type="ORF">C5167_006599</name>
</gene>
<evidence type="ECO:0000259" key="9">
    <source>
        <dbReference type="PROSITE" id="PS51192"/>
    </source>
</evidence>
<dbReference type="PANTHER" id="PTHR18934">
    <property type="entry name" value="ATP-DEPENDENT RNA HELICASE"/>
    <property type="match status" value="1"/>
</dbReference>
<feature type="compositionally biased region" description="Polar residues" evidence="8">
    <location>
        <begin position="1"/>
        <end position="24"/>
    </location>
</feature>
<accession>A0A4Y7JEQ3</accession>
<dbReference type="EMBL" id="CM010718">
    <property type="protein sequence ID" value="RZC59297.1"/>
    <property type="molecule type" value="Genomic_DNA"/>
</dbReference>
<evidence type="ECO:0000256" key="5">
    <source>
        <dbReference type="ARBA" id="ARBA00022806"/>
    </source>
</evidence>
<evidence type="ECO:0000256" key="6">
    <source>
        <dbReference type="ARBA" id="ARBA00022840"/>
    </source>
</evidence>
<sequence>MRYSNSRAGGRSHQFNSSAENSNPDFEGNDEDESSSSMNQSHEITEKLRLQMEYDADRAWYDRDEGNISFDGDSSSAFLGDEASFQKKKAEVAKKLVRKDGTLMTLAQSKKLSQMTADNAQLEDRQLLRSGAVRGTEVQTEFEDEDERRVILLVHDTKPPFLDGRVVFTKQAEPIMPLKDPTSDMAIISRKGSALVREIHEKQSQNKCRQRFWELAGSKLGDILGVEKTAEQIDADTAVVGDEGEIDFKEDAKFAQHMKVKGKAYLYEDGYMASGIIGCTQPRHVAAMSVAKRVSEEMETELGDKVDYAIRFEDVTGPNTKIKYMADGVLLRETLKDSDLDKYRVIVMDEAHERSLNTDVLFGIMKKVVAQRRDFKLIVTSATLNAQKFSDFFGSVPVFHIPGRTFPVKTFYSKSPCEDYVEGAVKQAMSIHIRALLVIF</sequence>
<dbReference type="GO" id="GO:0006397">
    <property type="term" value="P:mRNA processing"/>
    <property type="evidence" value="ECO:0007669"/>
    <property type="project" value="UniProtKB-KW"/>
</dbReference>
<dbReference type="GO" id="GO:0003724">
    <property type="term" value="F:RNA helicase activity"/>
    <property type="evidence" value="ECO:0007669"/>
    <property type="project" value="UniProtKB-EC"/>
</dbReference>
<dbReference type="SMART" id="SM00487">
    <property type="entry name" value="DEXDc"/>
    <property type="match status" value="1"/>
</dbReference>
<evidence type="ECO:0000256" key="1">
    <source>
        <dbReference type="ARBA" id="ARBA00012552"/>
    </source>
</evidence>
<organism evidence="10 11">
    <name type="scientific">Papaver somniferum</name>
    <name type="common">Opium poppy</name>
    <dbReference type="NCBI Taxonomy" id="3469"/>
    <lineage>
        <taxon>Eukaryota</taxon>
        <taxon>Viridiplantae</taxon>
        <taxon>Streptophyta</taxon>
        <taxon>Embryophyta</taxon>
        <taxon>Tracheophyta</taxon>
        <taxon>Spermatophyta</taxon>
        <taxon>Magnoliopsida</taxon>
        <taxon>Ranunculales</taxon>
        <taxon>Papaveraceae</taxon>
        <taxon>Papaveroideae</taxon>
        <taxon>Papaver</taxon>
    </lineage>
</organism>
<keyword evidence="2" id="KW-0507">mRNA processing</keyword>
<evidence type="ECO:0000256" key="3">
    <source>
        <dbReference type="ARBA" id="ARBA00022741"/>
    </source>
</evidence>
<dbReference type="OMA" id="AMSIHIR"/>
<keyword evidence="3" id="KW-0547">Nucleotide-binding</keyword>
<reference evidence="10 11" key="1">
    <citation type="journal article" date="2018" name="Science">
        <title>The opium poppy genome and morphinan production.</title>
        <authorList>
            <person name="Guo L."/>
            <person name="Winzer T."/>
            <person name="Yang X."/>
            <person name="Li Y."/>
            <person name="Ning Z."/>
            <person name="He Z."/>
            <person name="Teodor R."/>
            <person name="Lu Y."/>
            <person name="Bowser T.A."/>
            <person name="Graham I.A."/>
            <person name="Ye K."/>
        </authorList>
    </citation>
    <scope>NUCLEOTIDE SEQUENCE [LARGE SCALE GENOMIC DNA]</scope>
    <source>
        <strain evidence="11">cv. HN1</strain>
        <tissue evidence="10">Leaves</tissue>
    </source>
</reference>
<dbReference type="AlphaFoldDB" id="A0A4Y7JEQ3"/>
<evidence type="ECO:0000313" key="11">
    <source>
        <dbReference type="Proteomes" id="UP000316621"/>
    </source>
</evidence>
<evidence type="ECO:0000313" key="10">
    <source>
        <dbReference type="EMBL" id="RZC59297.1"/>
    </source>
</evidence>